<dbReference type="SMART" id="SM00421">
    <property type="entry name" value="HTH_LUXR"/>
    <property type="match status" value="1"/>
</dbReference>
<proteinExistence type="predicted"/>
<organism evidence="2 3">
    <name type="scientific">Variibacter gotjawalensis</name>
    <dbReference type="NCBI Taxonomy" id="1333996"/>
    <lineage>
        <taxon>Bacteria</taxon>
        <taxon>Pseudomonadati</taxon>
        <taxon>Pseudomonadota</taxon>
        <taxon>Alphaproteobacteria</taxon>
        <taxon>Hyphomicrobiales</taxon>
        <taxon>Nitrobacteraceae</taxon>
        <taxon>Variibacter</taxon>
    </lineage>
</organism>
<dbReference type="EMBL" id="AP014946">
    <property type="protein sequence ID" value="BAT61062.1"/>
    <property type="molecule type" value="Genomic_DNA"/>
</dbReference>
<dbReference type="Gene3D" id="1.10.10.10">
    <property type="entry name" value="Winged helix-like DNA-binding domain superfamily/Winged helix DNA-binding domain"/>
    <property type="match status" value="1"/>
</dbReference>
<evidence type="ECO:0000313" key="2">
    <source>
        <dbReference type="EMBL" id="BAT61062.1"/>
    </source>
</evidence>
<evidence type="ECO:0000259" key="1">
    <source>
        <dbReference type="SMART" id="SM00421"/>
    </source>
</evidence>
<dbReference type="InterPro" id="IPR000792">
    <property type="entry name" value="Tscrpt_reg_LuxR_C"/>
</dbReference>
<keyword evidence="3" id="KW-1185">Reference proteome</keyword>
<dbReference type="GO" id="GO:0003677">
    <property type="term" value="F:DNA binding"/>
    <property type="evidence" value="ECO:0007669"/>
    <property type="project" value="InterPro"/>
</dbReference>
<dbReference type="GO" id="GO:0006355">
    <property type="term" value="P:regulation of DNA-templated transcription"/>
    <property type="evidence" value="ECO:0007669"/>
    <property type="project" value="InterPro"/>
</dbReference>
<dbReference type="InterPro" id="IPR036388">
    <property type="entry name" value="WH-like_DNA-bd_sf"/>
</dbReference>
<dbReference type="OrthoDB" id="7444822at2"/>
<dbReference type="Proteomes" id="UP000236884">
    <property type="component" value="Chromosome"/>
</dbReference>
<sequence length="369" mass="39132">MRDPNDLIDNIYEAALVPEHWPTALGQVAETIGAEGAVVFTTNFQRVSHWSASASINQVMQDWLAAGWHLKAERTRRMVGAGHPGFITEQHIFTAEELAADPEHREFLKPRGLGGIAAGTYIPMPSGDVVVYSVERGAETPLSAEDIGRLDELRPHLARAGALGARVGLDHARTAAETFKIVGLPAASLGSKGKVLAANSLFEALMPKLVHDRLARLTLVDDAADALLSTTLNAPLTATETVRSIPIAAADDMPPHVIHLLPVVGSAHDIFAQVSWICLAVPVVPRDVPGAELLQGLFDLTPAEARVARAIGAARPIDTIAKALGVSALTVRTQLKAVFAKTGVRGQAELVRLLGYASLPGQGASFEKD</sequence>
<feature type="domain" description="HTH luxR-type" evidence="1">
    <location>
        <begin position="297"/>
        <end position="354"/>
    </location>
</feature>
<reference evidence="2 3" key="1">
    <citation type="submission" date="2015-08" db="EMBL/GenBank/DDBJ databases">
        <title>Investigation of the bacterial diversity of lava forest soil.</title>
        <authorList>
            <person name="Lee J.S."/>
        </authorList>
    </citation>
    <scope>NUCLEOTIDE SEQUENCE [LARGE SCALE GENOMIC DNA]</scope>
    <source>
        <strain evidence="2 3">GJW-30</strain>
    </source>
</reference>
<accession>A0A0S3PYS1</accession>
<dbReference type="AlphaFoldDB" id="A0A0S3PYS1"/>
<dbReference type="InterPro" id="IPR016032">
    <property type="entry name" value="Sig_transdc_resp-reg_C-effctor"/>
</dbReference>
<dbReference type="SUPFAM" id="SSF46894">
    <property type="entry name" value="C-terminal effector domain of the bipartite response regulators"/>
    <property type="match status" value="1"/>
</dbReference>
<evidence type="ECO:0000313" key="3">
    <source>
        <dbReference type="Proteomes" id="UP000236884"/>
    </source>
</evidence>
<dbReference type="KEGG" id="vgo:GJW-30_1_03612"/>
<gene>
    <name evidence="2" type="ORF">GJW-30_1_03612</name>
</gene>
<dbReference type="RefSeq" id="WP_096357792.1">
    <property type="nucleotide sequence ID" value="NZ_AP014946.1"/>
</dbReference>
<protein>
    <submittedName>
        <fullName evidence="2">Bacterial regulatory proteins, luxR family</fullName>
    </submittedName>
</protein>
<name>A0A0S3PYS1_9BRAD</name>